<dbReference type="HOGENOM" id="CLU_927310_0_0_5"/>
<protein>
    <submittedName>
        <fullName evidence="3">Uncharacterized protein</fullName>
    </submittedName>
</protein>
<evidence type="ECO:0000313" key="4">
    <source>
        <dbReference type="Proteomes" id="UP000005258"/>
    </source>
</evidence>
<proteinExistence type="predicted"/>
<feature type="transmembrane region" description="Helical" evidence="2">
    <location>
        <begin position="154"/>
        <end position="173"/>
    </location>
</feature>
<feature type="region of interest" description="Disordered" evidence="1">
    <location>
        <begin position="1"/>
        <end position="46"/>
    </location>
</feature>
<dbReference type="EMBL" id="CP003238">
    <property type="protein sequence ID" value="AFK56178.1"/>
    <property type="molecule type" value="Genomic_DNA"/>
</dbReference>
<accession>I3TTU0</accession>
<dbReference type="AlphaFoldDB" id="I3TTU0"/>
<dbReference type="RefSeq" id="WP_014752931.1">
    <property type="nucleotide sequence ID" value="NC_017966.1"/>
</dbReference>
<keyword evidence="2" id="KW-1133">Transmembrane helix</keyword>
<keyword evidence="3" id="KW-0614">Plasmid</keyword>
<evidence type="ECO:0000313" key="3">
    <source>
        <dbReference type="EMBL" id="AFK56178.1"/>
    </source>
</evidence>
<keyword evidence="2" id="KW-0812">Transmembrane</keyword>
<dbReference type="KEGG" id="tmo:TMO_b0170"/>
<keyword evidence="2" id="KW-0472">Membrane</keyword>
<dbReference type="Proteomes" id="UP000005258">
    <property type="component" value="Plasmid pTM2"/>
</dbReference>
<feature type="transmembrane region" description="Helical" evidence="2">
    <location>
        <begin position="193"/>
        <end position="214"/>
    </location>
</feature>
<evidence type="ECO:0000256" key="1">
    <source>
        <dbReference type="SAM" id="MobiDB-lite"/>
    </source>
</evidence>
<geneLocation type="plasmid" evidence="3 4">
    <name>pTM2</name>
</geneLocation>
<name>I3TTU0_TISMK</name>
<keyword evidence="4" id="KW-1185">Reference proteome</keyword>
<gene>
    <name evidence="3" type="ordered locus">TMO_b0170</name>
</gene>
<organism evidence="3 4">
    <name type="scientific">Tistrella mobilis (strain KA081020-065)</name>
    <dbReference type="NCBI Taxonomy" id="1110502"/>
    <lineage>
        <taxon>Bacteria</taxon>
        <taxon>Pseudomonadati</taxon>
        <taxon>Pseudomonadota</taxon>
        <taxon>Alphaproteobacteria</taxon>
        <taxon>Geminicoccales</taxon>
        <taxon>Geminicoccaceae</taxon>
        <taxon>Tistrella</taxon>
    </lineage>
</organism>
<feature type="region of interest" description="Disordered" evidence="1">
    <location>
        <begin position="90"/>
        <end position="122"/>
    </location>
</feature>
<sequence>MSTQEDDFPMNRTSETKIPESHGVNRHTYSKSLRIPTEYSSHEDEYKDEYKRNLIRAYEDGKKSYMEDFEEINKLKEQLHQERRELRIEKAKFSKEKSDSEKSLENARRQTESERQKYNEEISNKLRERSSDYVKDTVDELRDREKMLVAWSKIWNFIGVLSLFVGIFCIYFVGEQMIRLINSVQDITANFMVLSALKSLLVIGISGTSSGYAFSLGGKHMHEALKIADRIHAIRFGGMYIQIYGSISKWEETKDAFSDWNVSAPTAFYNMQTEDGILQKLHIQSPSQTTANSKGATDRK</sequence>
<evidence type="ECO:0000256" key="2">
    <source>
        <dbReference type="SAM" id="Phobius"/>
    </source>
</evidence>
<reference evidence="3 4" key="1">
    <citation type="journal article" date="2012" name="J. Am. Chem. Soc.">
        <title>Bacterial biosynthesis and maturation of the didemnin anti-cancer agents.</title>
        <authorList>
            <person name="Xu Y."/>
            <person name="Kersten R.D."/>
            <person name="Nam S.J."/>
            <person name="Lu L."/>
            <person name="Al-Suwailem A.M."/>
            <person name="Zheng H."/>
            <person name="Fenical W."/>
            <person name="Dorrestein P.C."/>
            <person name="Moore B.S."/>
            <person name="Qian P.Y."/>
        </authorList>
    </citation>
    <scope>NUCLEOTIDE SEQUENCE [LARGE SCALE GENOMIC DNA]</scope>
    <source>
        <strain evidence="3 4">KA081020-065</strain>
    </source>
</reference>